<dbReference type="PROSITE" id="PS51155">
    <property type="entry name" value="CHIT_BIND_RR_2"/>
    <property type="match status" value="1"/>
</dbReference>
<dbReference type="PRINTS" id="PR00947">
    <property type="entry name" value="CUTICLE"/>
</dbReference>
<evidence type="ECO:0000313" key="5">
    <source>
        <dbReference type="Proteomes" id="UP000694846"/>
    </source>
</evidence>
<reference evidence="6" key="1">
    <citation type="submission" date="2025-08" db="UniProtKB">
        <authorList>
            <consortium name="RefSeq"/>
        </authorList>
    </citation>
    <scope>IDENTIFICATION</scope>
    <source>
        <tissue evidence="6">Whole body</tissue>
    </source>
</reference>
<evidence type="ECO:0000256" key="3">
    <source>
        <dbReference type="SAM" id="MobiDB-lite"/>
    </source>
</evidence>
<dbReference type="PANTHER" id="PTHR12236">
    <property type="entry name" value="STRUCTURAL CONTITUENT OF CUTICLE"/>
    <property type="match status" value="1"/>
</dbReference>
<dbReference type="Proteomes" id="UP000694846">
    <property type="component" value="Unplaced"/>
</dbReference>
<accession>A0A8B8GL24</accession>
<keyword evidence="5" id="KW-1185">Reference proteome</keyword>
<gene>
    <name evidence="6" type="primary">LOC112692985</name>
</gene>
<dbReference type="GO" id="GO:0005615">
    <property type="term" value="C:extracellular space"/>
    <property type="evidence" value="ECO:0007669"/>
    <property type="project" value="TreeGrafter"/>
</dbReference>
<dbReference type="OrthoDB" id="6581114at2759"/>
<feature type="chain" id="PRO_5034463659" evidence="4">
    <location>
        <begin position="32"/>
        <end position="186"/>
    </location>
</feature>
<sequence length="186" mass="20819">MSNRKIHTMAAKSYVVFVAVYAMTSAGPATAMPYTVQGLSPQHYEQQQQQQQHYGGEQHVQEEQQHEPRSYHFQYAVHDDVTGDVKSQNEVSDGRGTVRGTYSLLEADGSTRVVEYTADDEHGYRAEVKKIQPEHKHAAAEQPEYRFDYGEHNGKPTSAPAPVYSDEDGAPAKHRYVIPGSFTPAH</sequence>
<dbReference type="AlphaFoldDB" id="A0A8B8GL24"/>
<dbReference type="InterPro" id="IPR051217">
    <property type="entry name" value="Insect_Cuticle_Struc_Prot"/>
</dbReference>
<protein>
    <submittedName>
        <fullName evidence="6">Cuticle protein 7-like</fullName>
    </submittedName>
</protein>
<dbReference type="InterPro" id="IPR000618">
    <property type="entry name" value="Insect_cuticle"/>
</dbReference>
<dbReference type="GeneID" id="112692985"/>
<proteinExistence type="predicted"/>
<feature type="signal peptide" evidence="4">
    <location>
        <begin position="1"/>
        <end position="31"/>
    </location>
</feature>
<name>A0A8B8GL24_9HEMI</name>
<feature type="compositionally biased region" description="Low complexity" evidence="3">
    <location>
        <begin position="42"/>
        <end position="58"/>
    </location>
</feature>
<evidence type="ECO:0000256" key="4">
    <source>
        <dbReference type="SAM" id="SignalP"/>
    </source>
</evidence>
<dbReference type="GO" id="GO:0042302">
    <property type="term" value="F:structural constituent of cuticle"/>
    <property type="evidence" value="ECO:0007669"/>
    <property type="project" value="UniProtKB-UniRule"/>
</dbReference>
<evidence type="ECO:0000256" key="2">
    <source>
        <dbReference type="PROSITE-ProRule" id="PRU00497"/>
    </source>
</evidence>
<evidence type="ECO:0000313" key="6">
    <source>
        <dbReference type="RefSeq" id="XP_025423655.1"/>
    </source>
</evidence>
<dbReference type="PROSITE" id="PS00233">
    <property type="entry name" value="CHIT_BIND_RR_1"/>
    <property type="match status" value="1"/>
</dbReference>
<keyword evidence="4" id="KW-0732">Signal</keyword>
<feature type="region of interest" description="Disordered" evidence="3">
    <location>
        <begin position="151"/>
        <end position="172"/>
    </location>
</feature>
<evidence type="ECO:0000256" key="1">
    <source>
        <dbReference type="ARBA" id="ARBA00022460"/>
    </source>
</evidence>
<keyword evidence="1 2" id="KW-0193">Cuticle</keyword>
<dbReference type="GO" id="GO:0031012">
    <property type="term" value="C:extracellular matrix"/>
    <property type="evidence" value="ECO:0007669"/>
    <property type="project" value="TreeGrafter"/>
</dbReference>
<feature type="region of interest" description="Disordered" evidence="3">
    <location>
        <begin position="41"/>
        <end position="67"/>
    </location>
</feature>
<dbReference type="PANTHER" id="PTHR12236:SF95">
    <property type="entry name" value="CUTICULAR PROTEIN 76BD, ISOFORM C-RELATED"/>
    <property type="match status" value="1"/>
</dbReference>
<dbReference type="InterPro" id="IPR031311">
    <property type="entry name" value="CHIT_BIND_RR_consensus"/>
</dbReference>
<dbReference type="Pfam" id="PF00379">
    <property type="entry name" value="Chitin_bind_4"/>
    <property type="match status" value="1"/>
</dbReference>
<dbReference type="RefSeq" id="XP_025423655.1">
    <property type="nucleotide sequence ID" value="XM_025567870.1"/>
</dbReference>
<organism evidence="5 6">
    <name type="scientific">Sipha flava</name>
    <name type="common">yellow sugarcane aphid</name>
    <dbReference type="NCBI Taxonomy" id="143950"/>
    <lineage>
        <taxon>Eukaryota</taxon>
        <taxon>Metazoa</taxon>
        <taxon>Ecdysozoa</taxon>
        <taxon>Arthropoda</taxon>
        <taxon>Hexapoda</taxon>
        <taxon>Insecta</taxon>
        <taxon>Pterygota</taxon>
        <taxon>Neoptera</taxon>
        <taxon>Paraneoptera</taxon>
        <taxon>Hemiptera</taxon>
        <taxon>Sternorrhyncha</taxon>
        <taxon>Aphidomorpha</taxon>
        <taxon>Aphidoidea</taxon>
        <taxon>Aphididae</taxon>
        <taxon>Sipha</taxon>
    </lineage>
</organism>